<feature type="transmembrane region" description="Helical" evidence="1">
    <location>
        <begin position="151"/>
        <end position="173"/>
    </location>
</feature>
<gene>
    <name evidence="2" type="ORF">DdX_06274</name>
</gene>
<evidence type="ECO:0000313" key="3">
    <source>
        <dbReference type="Proteomes" id="UP001201812"/>
    </source>
</evidence>
<evidence type="ECO:0000313" key="2">
    <source>
        <dbReference type="EMBL" id="KAI1719146.1"/>
    </source>
</evidence>
<dbReference type="Proteomes" id="UP001201812">
    <property type="component" value="Unassembled WGS sequence"/>
</dbReference>
<reference evidence="2" key="1">
    <citation type="submission" date="2022-01" db="EMBL/GenBank/DDBJ databases">
        <title>Genome Sequence Resource for Two Populations of Ditylenchus destructor, the Migratory Endoparasitic Phytonematode.</title>
        <authorList>
            <person name="Zhang H."/>
            <person name="Lin R."/>
            <person name="Xie B."/>
        </authorList>
    </citation>
    <scope>NUCLEOTIDE SEQUENCE</scope>
    <source>
        <strain evidence="2">BazhouSP</strain>
    </source>
</reference>
<organism evidence="2 3">
    <name type="scientific">Ditylenchus destructor</name>
    <dbReference type="NCBI Taxonomy" id="166010"/>
    <lineage>
        <taxon>Eukaryota</taxon>
        <taxon>Metazoa</taxon>
        <taxon>Ecdysozoa</taxon>
        <taxon>Nematoda</taxon>
        <taxon>Chromadorea</taxon>
        <taxon>Rhabditida</taxon>
        <taxon>Tylenchina</taxon>
        <taxon>Tylenchomorpha</taxon>
        <taxon>Sphaerularioidea</taxon>
        <taxon>Anguinidae</taxon>
        <taxon>Anguininae</taxon>
        <taxon>Ditylenchus</taxon>
    </lineage>
</organism>
<sequence>MQSFHVFTNSSGYQQEITESFSSQALHRTAHRRKVNDDANNLFPAMLHQRQPSPEANPSSSIESNAYKTEFHQHKIVHLNTRPTQLYYEDTLPINRYNTSQGSGQETQICRARVAVHDIYITYDDFNKAYIDVFFYCNGWCCGVDCCQLNAAFILAVSCVCVVVSLILLNICLRSLTRRVNMHRALRRLHLAPRRRVVRANAQRRKLTSSKAGDSQEILTVFGAGTSGSQHRSRNQGFAPPQIIITLDSVSA</sequence>
<keyword evidence="1" id="KW-0472">Membrane</keyword>
<accession>A0AAD4NCE4</accession>
<keyword evidence="3" id="KW-1185">Reference proteome</keyword>
<name>A0AAD4NCE4_9BILA</name>
<evidence type="ECO:0008006" key="4">
    <source>
        <dbReference type="Google" id="ProtNLM"/>
    </source>
</evidence>
<keyword evidence="1" id="KW-1133">Transmembrane helix</keyword>
<keyword evidence="1" id="KW-0812">Transmembrane</keyword>
<dbReference type="AlphaFoldDB" id="A0AAD4NCE4"/>
<evidence type="ECO:0000256" key="1">
    <source>
        <dbReference type="SAM" id="Phobius"/>
    </source>
</evidence>
<proteinExistence type="predicted"/>
<comment type="caution">
    <text evidence="2">The sequence shown here is derived from an EMBL/GenBank/DDBJ whole genome shotgun (WGS) entry which is preliminary data.</text>
</comment>
<protein>
    <recommendedName>
        <fullName evidence="4">CX domain-containing protein</fullName>
    </recommendedName>
</protein>
<dbReference type="EMBL" id="JAKKPZ010000007">
    <property type="protein sequence ID" value="KAI1719146.1"/>
    <property type="molecule type" value="Genomic_DNA"/>
</dbReference>